<organism evidence="1 2">
    <name type="scientific">Ambispora gerdemannii</name>
    <dbReference type="NCBI Taxonomy" id="144530"/>
    <lineage>
        <taxon>Eukaryota</taxon>
        <taxon>Fungi</taxon>
        <taxon>Fungi incertae sedis</taxon>
        <taxon>Mucoromycota</taxon>
        <taxon>Glomeromycotina</taxon>
        <taxon>Glomeromycetes</taxon>
        <taxon>Archaeosporales</taxon>
        <taxon>Ambisporaceae</taxon>
        <taxon>Ambispora</taxon>
    </lineage>
</organism>
<dbReference type="AlphaFoldDB" id="A0A9N9DLC5"/>
<accession>A0A9N9DLC5</accession>
<name>A0A9N9DLC5_9GLOM</name>
<feature type="non-terminal residue" evidence="1">
    <location>
        <position position="1"/>
    </location>
</feature>
<evidence type="ECO:0000313" key="1">
    <source>
        <dbReference type="EMBL" id="CAG8644264.1"/>
    </source>
</evidence>
<sequence>STLIFFNGRRRLLSLSSVALPTITEEFHYQVCPWQMAGRFQECSEVAKWTRR</sequence>
<gene>
    <name evidence="1" type="ORF">AGERDE_LOCUS11122</name>
</gene>
<evidence type="ECO:0000313" key="2">
    <source>
        <dbReference type="Proteomes" id="UP000789831"/>
    </source>
</evidence>
<dbReference type="Proteomes" id="UP000789831">
    <property type="component" value="Unassembled WGS sequence"/>
</dbReference>
<keyword evidence="2" id="KW-1185">Reference proteome</keyword>
<protein>
    <submittedName>
        <fullName evidence="1">2111_t:CDS:1</fullName>
    </submittedName>
</protein>
<comment type="caution">
    <text evidence="1">The sequence shown here is derived from an EMBL/GenBank/DDBJ whole genome shotgun (WGS) entry which is preliminary data.</text>
</comment>
<proteinExistence type="predicted"/>
<dbReference type="EMBL" id="CAJVPL010004184">
    <property type="protein sequence ID" value="CAG8644264.1"/>
    <property type="molecule type" value="Genomic_DNA"/>
</dbReference>
<reference evidence="1" key="1">
    <citation type="submission" date="2021-06" db="EMBL/GenBank/DDBJ databases">
        <authorList>
            <person name="Kallberg Y."/>
            <person name="Tangrot J."/>
            <person name="Rosling A."/>
        </authorList>
    </citation>
    <scope>NUCLEOTIDE SEQUENCE</scope>
    <source>
        <strain evidence="1">MT106</strain>
    </source>
</reference>